<dbReference type="InterPro" id="IPR001375">
    <property type="entry name" value="Peptidase_S9_cat"/>
</dbReference>
<dbReference type="EMBL" id="JACIJC010000005">
    <property type="protein sequence ID" value="MBB5687187.1"/>
    <property type="molecule type" value="Genomic_DNA"/>
</dbReference>
<dbReference type="PANTHER" id="PTHR11731:SF193">
    <property type="entry name" value="DIPEPTIDYL PEPTIDASE 9"/>
    <property type="match status" value="1"/>
</dbReference>
<accession>A0A7W9AK82</accession>
<reference evidence="4 5" key="1">
    <citation type="submission" date="2020-08" db="EMBL/GenBank/DDBJ databases">
        <title>Genomic Encyclopedia of Type Strains, Phase IV (KMG-IV): sequencing the most valuable type-strain genomes for metagenomic binning, comparative biology and taxonomic classification.</title>
        <authorList>
            <person name="Goeker M."/>
        </authorList>
    </citation>
    <scope>NUCLEOTIDE SEQUENCE [LARGE SCALE GENOMIC DNA]</scope>
    <source>
        <strain evidence="4 5">DSM 25079</strain>
    </source>
</reference>
<keyword evidence="4" id="KW-0378">Hydrolase</keyword>
<dbReference type="Gene3D" id="2.140.10.30">
    <property type="entry name" value="Dipeptidylpeptidase IV, N-terminal domain"/>
    <property type="match status" value="1"/>
</dbReference>
<evidence type="ECO:0000259" key="2">
    <source>
        <dbReference type="Pfam" id="PF00326"/>
    </source>
</evidence>
<dbReference type="AlphaFoldDB" id="A0A7W9AK82"/>
<dbReference type="EC" id="3.4.14.5" evidence="4"/>
<dbReference type="InterPro" id="IPR002469">
    <property type="entry name" value="Peptidase_S9B_N"/>
</dbReference>
<dbReference type="SUPFAM" id="SSF53474">
    <property type="entry name" value="alpha/beta-Hydrolases"/>
    <property type="match status" value="1"/>
</dbReference>
<dbReference type="InterPro" id="IPR050278">
    <property type="entry name" value="Serine_Prot_S9B/DPPIV"/>
</dbReference>
<dbReference type="GO" id="GO:0008239">
    <property type="term" value="F:dipeptidyl-peptidase activity"/>
    <property type="evidence" value="ECO:0007669"/>
    <property type="project" value="UniProtKB-EC"/>
</dbReference>
<keyword evidence="1" id="KW-0732">Signal</keyword>
<sequence length="738" mass="81084">MRTLWLSAATLFLMTAETPAMAEPVQPPLTLERIFASPDLNGPRPRALKIAPDGSVVTLLRNRPDDRDRYDLWTIDTTSGKAKMLVDSEKIGSGAEISEAEKMKRERARIGGTKGIVDYSWAPDSQALLVPIDGDLFLASRDGDVRRLTETQGTELDATISPKGGFISFVRDADLWALDLKSGKERRLTVDGGDAITWGVAEFVAQEEMHRTRGHWWSPDDSHIAVARVDESGVMMISRAAIGADGTKLYEQRYPRAGTPNAKVDLYVMRADGSQAYKLDLDDAPDHYLARVNWAPDGKALYVQWQNRAQTALKLLKVDISTGKITVVIEENAKSWINLHDNLRLLNDGSLIWSSERSGYNHLYHWKHGALTPLTSGDWMVRDVAGVDQARGRVFFTGNRETPLEQHLYAVDIAKPGIVSRLTDAGTWNSAVMDGKGSRAIITRSSPTQPEQVYLADAAGKRLAWIEHNALTGAHPYTPFVADHVAPQFGTITAADGSILHTKLLTPRMEPGKRYPVFVQVYGGPGGGRQVTAAWGGALQQYLVDKGWIVFSVDGRGTPDRGQAFESQIHRAMGSVEVQDQLAGVAWLKSQAFVDPDRIAVYGWSYGGYMTLKLLEAAPGAFAAGVAGAPVTKWELYDTHYTERYMGNPLTDPAVYIRSGAISDAIRIADPLLLIHGMADDNVLFENSTALMAALQEAAHPFETMVYPGQTHRLAGEGVNLHLWKTIEAFLARQTARD</sequence>
<feature type="domain" description="Dipeptidylpeptidase IV N-terminal" evidence="3">
    <location>
        <begin position="141"/>
        <end position="450"/>
    </location>
</feature>
<dbReference type="Proteomes" id="UP000549617">
    <property type="component" value="Unassembled WGS sequence"/>
</dbReference>
<feature type="chain" id="PRO_5031395557" evidence="1">
    <location>
        <begin position="23"/>
        <end position="738"/>
    </location>
</feature>
<dbReference type="Pfam" id="PF00930">
    <property type="entry name" value="DPPIV_N"/>
    <property type="match status" value="1"/>
</dbReference>
<dbReference type="RefSeq" id="WP_425502701.1">
    <property type="nucleotide sequence ID" value="NZ_JACIJC010000005.1"/>
</dbReference>
<evidence type="ECO:0000313" key="5">
    <source>
        <dbReference type="Proteomes" id="UP000549617"/>
    </source>
</evidence>
<dbReference type="GO" id="GO:0006508">
    <property type="term" value="P:proteolysis"/>
    <property type="evidence" value="ECO:0007669"/>
    <property type="project" value="InterPro"/>
</dbReference>
<dbReference type="Pfam" id="PF00326">
    <property type="entry name" value="Peptidase_S9"/>
    <property type="match status" value="1"/>
</dbReference>
<dbReference type="SUPFAM" id="SSF82171">
    <property type="entry name" value="DPP6 N-terminal domain-like"/>
    <property type="match status" value="1"/>
</dbReference>
<feature type="signal peptide" evidence="1">
    <location>
        <begin position="1"/>
        <end position="22"/>
    </location>
</feature>
<feature type="domain" description="Peptidase S9 prolyl oligopeptidase catalytic" evidence="2">
    <location>
        <begin position="540"/>
        <end position="735"/>
    </location>
</feature>
<name>A0A7W9AK82_9SPHN</name>
<organism evidence="4 5">
    <name type="scientific">Sphingobium boeckii</name>
    <dbReference type="NCBI Taxonomy" id="1082345"/>
    <lineage>
        <taxon>Bacteria</taxon>
        <taxon>Pseudomonadati</taxon>
        <taxon>Pseudomonadota</taxon>
        <taxon>Alphaproteobacteria</taxon>
        <taxon>Sphingomonadales</taxon>
        <taxon>Sphingomonadaceae</taxon>
        <taxon>Sphingobium</taxon>
    </lineage>
</organism>
<protein>
    <submittedName>
        <fullName evidence="4">Dipeptidyl-peptidase-4</fullName>
        <ecNumber evidence="4">3.4.14.5</ecNumber>
    </submittedName>
</protein>
<keyword evidence="5" id="KW-1185">Reference proteome</keyword>
<proteinExistence type="predicted"/>
<dbReference type="Gene3D" id="3.40.50.1820">
    <property type="entry name" value="alpha/beta hydrolase"/>
    <property type="match status" value="1"/>
</dbReference>
<dbReference type="GO" id="GO:0008236">
    <property type="term" value="F:serine-type peptidase activity"/>
    <property type="evidence" value="ECO:0007669"/>
    <property type="project" value="InterPro"/>
</dbReference>
<evidence type="ECO:0000313" key="4">
    <source>
        <dbReference type="EMBL" id="MBB5687187.1"/>
    </source>
</evidence>
<dbReference type="InterPro" id="IPR029058">
    <property type="entry name" value="AB_hydrolase_fold"/>
</dbReference>
<evidence type="ECO:0000256" key="1">
    <source>
        <dbReference type="SAM" id="SignalP"/>
    </source>
</evidence>
<gene>
    <name evidence="4" type="ORF">FHS49_003215</name>
</gene>
<comment type="caution">
    <text evidence="4">The sequence shown here is derived from an EMBL/GenBank/DDBJ whole genome shotgun (WGS) entry which is preliminary data.</text>
</comment>
<evidence type="ECO:0000259" key="3">
    <source>
        <dbReference type="Pfam" id="PF00930"/>
    </source>
</evidence>
<dbReference type="PANTHER" id="PTHR11731">
    <property type="entry name" value="PROTEASE FAMILY S9B,C DIPEPTIDYL-PEPTIDASE IV-RELATED"/>
    <property type="match status" value="1"/>
</dbReference>